<dbReference type="Pfam" id="PF00498">
    <property type="entry name" value="FHA"/>
    <property type="match status" value="1"/>
</dbReference>
<organism evidence="3 4">
    <name type="scientific">Paraburkholderia rhizosphaerae</name>
    <dbReference type="NCBI Taxonomy" id="480658"/>
    <lineage>
        <taxon>Bacteria</taxon>
        <taxon>Pseudomonadati</taxon>
        <taxon>Pseudomonadota</taxon>
        <taxon>Betaproteobacteria</taxon>
        <taxon>Burkholderiales</taxon>
        <taxon>Burkholderiaceae</taxon>
        <taxon>Paraburkholderia</taxon>
    </lineage>
</organism>
<sequence>MSSEPRLILAVRGEQGERFGSRRQKTFDGEDGSIGRSEECDWVLSAEGVSRLHALVRYLNGIYFIEDRSTNGVLLNGTPLRKGDPAGLTDGDRLQIDAFEVSVQVRVHEDSADRTMWQTPASGPEHHAQPGGPPQEARRDGPVASSPWPEPAPQRDALDGKGAAGVSSLLHGPSYGSTPAGAIGTEGLIPGSADAPLPGASVDPLALLDAPPSYLDEPAAPAPEAPSWNHTSSDADRFRPPRVEVVRHSAPLLPEDWDLSDSQFAPPAKRAVHADIKPAPTLDAEPASVTEPPPVAPERPQVASPAEPLEAQPIPRTYEPARTEPIAAKDDDAREPTLGESFAGAADMNIEPAMPRPTGTPPSSGPVARAAHAEPSDRADAPASPHEPAPTPARESTHEPTSTPTKSEPHEAQLEQMFHIVIDGLMDVLRARAELKNSFRLPATLIQRAENNPLKFAPNADEAVKKLLAPPNSAFLSGSAALNDAVSDIRNHQMAMLAGVRSAFQSLLAQFDPARIEHETGGSARRLPFGQGQRNWERYKEQFDAMTRNPDESFRRLFGDEFARAYEEQLARLKSGRG</sequence>
<accession>A0A4R8M0J2</accession>
<feature type="region of interest" description="Disordered" evidence="1">
    <location>
        <begin position="116"/>
        <end position="172"/>
    </location>
</feature>
<dbReference type="Pfam" id="PF20232">
    <property type="entry name" value="T6SS_FHA_C"/>
    <property type="match status" value="1"/>
</dbReference>
<dbReference type="RefSeq" id="WP_134190792.1">
    <property type="nucleotide sequence ID" value="NZ_JBHLUW010000002.1"/>
</dbReference>
<dbReference type="NCBIfam" id="TIGR03354">
    <property type="entry name" value="VI_FHA"/>
    <property type="match status" value="1"/>
</dbReference>
<feature type="region of interest" description="Disordered" evidence="1">
    <location>
        <begin position="211"/>
        <end position="236"/>
    </location>
</feature>
<evidence type="ECO:0000313" key="4">
    <source>
        <dbReference type="Proteomes" id="UP000295509"/>
    </source>
</evidence>
<comment type="caution">
    <text evidence="3">The sequence shown here is derived from an EMBL/GenBank/DDBJ whole genome shotgun (WGS) entry which is preliminary data.</text>
</comment>
<dbReference type="Proteomes" id="UP000295509">
    <property type="component" value="Unassembled WGS sequence"/>
</dbReference>
<dbReference type="Gene3D" id="2.60.200.20">
    <property type="match status" value="1"/>
</dbReference>
<keyword evidence="4" id="KW-1185">Reference proteome</keyword>
<dbReference type="InterPro" id="IPR000253">
    <property type="entry name" value="FHA_dom"/>
</dbReference>
<name>A0A4R8M0J2_9BURK</name>
<dbReference type="InterPro" id="IPR046883">
    <property type="entry name" value="T6SS_FHA_C"/>
</dbReference>
<feature type="compositionally biased region" description="Basic and acidic residues" evidence="1">
    <location>
        <begin position="319"/>
        <end position="337"/>
    </location>
</feature>
<dbReference type="SMART" id="SM00240">
    <property type="entry name" value="FHA"/>
    <property type="match status" value="1"/>
</dbReference>
<proteinExistence type="predicted"/>
<evidence type="ECO:0000313" key="3">
    <source>
        <dbReference type="EMBL" id="TDY52753.1"/>
    </source>
</evidence>
<dbReference type="OrthoDB" id="273564at2"/>
<dbReference type="CDD" id="cd00060">
    <property type="entry name" value="FHA"/>
    <property type="match status" value="1"/>
</dbReference>
<evidence type="ECO:0000259" key="2">
    <source>
        <dbReference type="PROSITE" id="PS50006"/>
    </source>
</evidence>
<feature type="compositionally biased region" description="Basic and acidic residues" evidence="1">
    <location>
        <begin position="371"/>
        <end position="380"/>
    </location>
</feature>
<reference evidence="3 4" key="1">
    <citation type="submission" date="2019-03" db="EMBL/GenBank/DDBJ databases">
        <title>Genomic Encyclopedia of Type Strains, Phase III (KMG-III): the genomes of soil and plant-associated and newly described type strains.</title>
        <authorList>
            <person name="Whitman W."/>
        </authorList>
    </citation>
    <scope>NUCLEOTIDE SEQUENCE [LARGE SCALE GENOMIC DNA]</scope>
    <source>
        <strain evidence="3 4">LMG 29544</strain>
    </source>
</reference>
<feature type="domain" description="FHA" evidence="2">
    <location>
        <begin position="32"/>
        <end position="80"/>
    </location>
</feature>
<evidence type="ECO:0000256" key="1">
    <source>
        <dbReference type="SAM" id="MobiDB-lite"/>
    </source>
</evidence>
<feature type="compositionally biased region" description="Pro residues" evidence="1">
    <location>
        <begin position="354"/>
        <end position="364"/>
    </location>
</feature>
<dbReference type="AlphaFoldDB" id="A0A4R8M0J2"/>
<feature type="region of interest" description="Disordered" evidence="1">
    <location>
        <begin position="282"/>
        <end position="410"/>
    </location>
</feature>
<protein>
    <submittedName>
        <fullName evidence="3">FHA domain protein</fullName>
    </submittedName>
</protein>
<dbReference type="InterPro" id="IPR008984">
    <property type="entry name" value="SMAD_FHA_dom_sf"/>
</dbReference>
<dbReference type="PROSITE" id="PS50006">
    <property type="entry name" value="FHA_DOMAIN"/>
    <property type="match status" value="1"/>
</dbReference>
<dbReference type="SUPFAM" id="SSF49879">
    <property type="entry name" value="SMAD/FHA domain"/>
    <property type="match status" value="1"/>
</dbReference>
<dbReference type="EMBL" id="SORE01000004">
    <property type="protein sequence ID" value="TDY52753.1"/>
    <property type="molecule type" value="Genomic_DNA"/>
</dbReference>
<gene>
    <name evidence="3" type="ORF">BX592_10435</name>
</gene>
<dbReference type="InterPro" id="IPR017735">
    <property type="entry name" value="T6SS_FHA"/>
</dbReference>